<reference evidence="6" key="1">
    <citation type="submission" date="2023-03" db="EMBL/GenBank/DDBJ databases">
        <title>Massive genome expansion in bonnet fungi (Mycena s.s.) driven by repeated elements and novel gene families across ecological guilds.</title>
        <authorList>
            <consortium name="Lawrence Berkeley National Laboratory"/>
            <person name="Harder C.B."/>
            <person name="Miyauchi S."/>
            <person name="Viragh M."/>
            <person name="Kuo A."/>
            <person name="Thoen E."/>
            <person name="Andreopoulos B."/>
            <person name="Lu D."/>
            <person name="Skrede I."/>
            <person name="Drula E."/>
            <person name="Henrissat B."/>
            <person name="Morin E."/>
            <person name="Kohler A."/>
            <person name="Barry K."/>
            <person name="LaButti K."/>
            <person name="Morin E."/>
            <person name="Salamov A."/>
            <person name="Lipzen A."/>
            <person name="Mereny Z."/>
            <person name="Hegedus B."/>
            <person name="Baldrian P."/>
            <person name="Stursova M."/>
            <person name="Weitz H."/>
            <person name="Taylor A."/>
            <person name="Grigoriev I.V."/>
            <person name="Nagy L.G."/>
            <person name="Martin F."/>
            <person name="Kauserud H."/>
        </authorList>
    </citation>
    <scope>NUCLEOTIDE SEQUENCE</scope>
    <source>
        <strain evidence="6">9144</strain>
    </source>
</reference>
<dbReference type="PROSITE" id="PS00070">
    <property type="entry name" value="ALDEHYDE_DEHYDR_CYS"/>
    <property type="match status" value="1"/>
</dbReference>
<evidence type="ECO:0000313" key="6">
    <source>
        <dbReference type="EMBL" id="KAJ7197141.1"/>
    </source>
</evidence>
<name>A0AAD6Y943_9AGAR</name>
<evidence type="ECO:0000256" key="1">
    <source>
        <dbReference type="ARBA" id="ARBA00009986"/>
    </source>
</evidence>
<dbReference type="InterPro" id="IPR015590">
    <property type="entry name" value="Aldehyde_DH_dom"/>
</dbReference>
<dbReference type="Gene3D" id="3.40.605.10">
    <property type="entry name" value="Aldehyde Dehydrogenase, Chain A, domain 1"/>
    <property type="match status" value="1"/>
</dbReference>
<dbReference type="EMBL" id="JARJCW010000079">
    <property type="protein sequence ID" value="KAJ7197141.1"/>
    <property type="molecule type" value="Genomic_DNA"/>
</dbReference>
<evidence type="ECO:0000259" key="5">
    <source>
        <dbReference type="Pfam" id="PF00171"/>
    </source>
</evidence>
<dbReference type="InterPro" id="IPR029510">
    <property type="entry name" value="Ald_DH_CS_GLU"/>
</dbReference>
<feature type="domain" description="Aldehyde dehydrogenase" evidence="5">
    <location>
        <begin position="101"/>
        <end position="580"/>
    </location>
</feature>
<comment type="caution">
    <text evidence="6">The sequence shown here is derived from an EMBL/GenBank/DDBJ whole genome shotgun (WGS) entry which is preliminary data.</text>
</comment>
<evidence type="ECO:0000256" key="2">
    <source>
        <dbReference type="ARBA" id="ARBA00023002"/>
    </source>
</evidence>
<comment type="similarity">
    <text evidence="1 4">Belongs to the aldehyde dehydrogenase family.</text>
</comment>
<dbReference type="PROSITE" id="PS00687">
    <property type="entry name" value="ALDEHYDE_DEHYDR_GLU"/>
    <property type="match status" value="1"/>
</dbReference>
<dbReference type="AlphaFoldDB" id="A0AAD6Y943"/>
<dbReference type="Gene3D" id="3.40.309.10">
    <property type="entry name" value="Aldehyde Dehydrogenase, Chain A, domain 2"/>
    <property type="match status" value="1"/>
</dbReference>
<feature type="active site" evidence="3">
    <location>
        <position position="337"/>
    </location>
</feature>
<dbReference type="InterPro" id="IPR016161">
    <property type="entry name" value="Ald_DH/histidinol_DH"/>
</dbReference>
<dbReference type="PANTHER" id="PTHR11699">
    <property type="entry name" value="ALDEHYDE DEHYDROGENASE-RELATED"/>
    <property type="match status" value="1"/>
</dbReference>
<dbReference type="InterPro" id="IPR016163">
    <property type="entry name" value="Ald_DH_C"/>
</dbReference>
<dbReference type="InterPro" id="IPR016162">
    <property type="entry name" value="Ald_DH_N"/>
</dbReference>
<dbReference type="GO" id="GO:0016620">
    <property type="term" value="F:oxidoreductase activity, acting on the aldehyde or oxo group of donors, NAD or NADP as acceptor"/>
    <property type="evidence" value="ECO:0007669"/>
    <property type="project" value="InterPro"/>
</dbReference>
<sequence>MSLLSFFLNPGPLISLDPWSSNDDDGRGFDVLYPLVFCVALGIWLVVERYKKAQYAAVPFEYPPLEAADPTWHSVLIQNAHLNSHQENEDLAPLVMVEGARYITCFDPSTGMHLETLKADSEEEIQHKIRLAEIAQKTWKETNLGRRRRVMRSLKTWLVDNQDVCARTACRDTGKTLVDAALGEIITTCSKLEWLIDHGEGALRPETRAGNLILFYKKSQVHYEPLGVVAAIVSWNYPLHNAWSPIIASIFAGNGVVLKCSENVYWSTQWFVGAIRKCLATCGHDAELVQLVCCFPEQADALTKSPRIKHITFIGSETVGRKIAMAATEHLTPVTLELGGKDPAIILEGTDLDKWASMWMRGIFQNAGQNCIGIERLIVHKSQHNQLYDLFQKRIEMLRLGSVLAPSDTGFVNTVDCGAMISGDRFESLKNVIQEANDEGSDVHGGVQYDHVYHDKGYYFQPTLVGPVKPEMRIAQEELFAPVATLISYETLDEAVDIANGTRYGLGASVFGPSQDLCIKVAKRLECGMVSVNDFGVFYVSGYALERMGNDLPFGGVKASGYGRFGGPEGLRALTNAKAIMVDRWPALIQTDLPKVLDYPIRSLVVSWEFVSGLVAFLYANGWRKRVAGLWRVIQATRK</sequence>
<protein>
    <submittedName>
        <fullName evidence="6">Aldehyde/histidinol dehydrogenase</fullName>
    </submittedName>
</protein>
<gene>
    <name evidence="6" type="ORF">GGX14DRAFT_668193</name>
</gene>
<proteinExistence type="inferred from homology"/>
<dbReference type="Pfam" id="PF00171">
    <property type="entry name" value="Aldedh"/>
    <property type="match status" value="1"/>
</dbReference>
<dbReference type="InterPro" id="IPR016160">
    <property type="entry name" value="Ald_DH_CS_CYS"/>
</dbReference>
<evidence type="ECO:0000256" key="3">
    <source>
        <dbReference type="PROSITE-ProRule" id="PRU10007"/>
    </source>
</evidence>
<dbReference type="CDD" id="cd07098">
    <property type="entry name" value="ALDH_F15-22"/>
    <property type="match status" value="1"/>
</dbReference>
<keyword evidence="7" id="KW-1185">Reference proteome</keyword>
<evidence type="ECO:0000256" key="4">
    <source>
        <dbReference type="RuleBase" id="RU003345"/>
    </source>
</evidence>
<keyword evidence="2 4" id="KW-0560">Oxidoreductase</keyword>
<organism evidence="6 7">
    <name type="scientific">Mycena pura</name>
    <dbReference type="NCBI Taxonomy" id="153505"/>
    <lineage>
        <taxon>Eukaryota</taxon>
        <taxon>Fungi</taxon>
        <taxon>Dikarya</taxon>
        <taxon>Basidiomycota</taxon>
        <taxon>Agaricomycotina</taxon>
        <taxon>Agaricomycetes</taxon>
        <taxon>Agaricomycetidae</taxon>
        <taxon>Agaricales</taxon>
        <taxon>Marasmiineae</taxon>
        <taxon>Mycenaceae</taxon>
        <taxon>Mycena</taxon>
    </lineage>
</organism>
<dbReference type="SUPFAM" id="SSF53720">
    <property type="entry name" value="ALDH-like"/>
    <property type="match status" value="1"/>
</dbReference>
<dbReference type="Proteomes" id="UP001219525">
    <property type="component" value="Unassembled WGS sequence"/>
</dbReference>
<accession>A0AAD6Y943</accession>
<evidence type="ECO:0000313" key="7">
    <source>
        <dbReference type="Proteomes" id="UP001219525"/>
    </source>
</evidence>